<evidence type="ECO:0000313" key="2">
    <source>
        <dbReference type="EMBL" id="ABV99581.1"/>
    </source>
</evidence>
<sequence length="79" mass="8420">MSASTWPLTADAAAEPITVEDPLCGHLPGEPHDGEVCAYWRGVATGEYPPPEAYMEPVTLPPHCPGLEPLTDPALREVV</sequence>
<dbReference type="eggNOG" id="ENOG5030QHI">
    <property type="taxonomic scope" value="Bacteria"/>
</dbReference>
<dbReference type="EMBL" id="CP000850">
    <property type="protein sequence ID" value="ABV99530.1"/>
    <property type="molecule type" value="Genomic_DNA"/>
</dbReference>
<dbReference type="AlphaFoldDB" id="A8M016"/>
<dbReference type="OrthoDB" id="3401751at2"/>
<dbReference type="PATRIC" id="fig|391037.6.peg.3767"/>
<reference evidence="1" key="1">
    <citation type="submission" date="2007-10" db="EMBL/GenBank/DDBJ databases">
        <title>Complete sequence of Salinispora arenicola CNS-205.</title>
        <authorList>
            <consortium name="US DOE Joint Genome Institute"/>
            <person name="Copeland A."/>
            <person name="Lucas S."/>
            <person name="Lapidus A."/>
            <person name="Barry K."/>
            <person name="Glavina del Rio T."/>
            <person name="Dalin E."/>
            <person name="Tice H."/>
            <person name="Pitluck S."/>
            <person name="Foster B."/>
            <person name="Schmutz J."/>
            <person name="Larimer F."/>
            <person name="Land M."/>
            <person name="Hauser L."/>
            <person name="Kyrpides N."/>
            <person name="Ivanova N."/>
            <person name="Jensen P.R."/>
            <person name="Moore B.S."/>
            <person name="Penn K."/>
            <person name="Jenkins C."/>
            <person name="Udwary D."/>
            <person name="Xiang L."/>
            <person name="Gontang E."/>
            <person name="Richardson P."/>
        </authorList>
    </citation>
    <scope>NUCLEOTIDE SEQUENCE [LARGE SCALE GENOMIC DNA]</scope>
    <source>
        <strain evidence="1">CNS-205</strain>
    </source>
</reference>
<evidence type="ECO:0000313" key="1">
    <source>
        <dbReference type="EMBL" id="ABV99530.1"/>
    </source>
</evidence>
<dbReference type="KEGG" id="saq:Sare_3788"/>
<proteinExistence type="predicted"/>
<dbReference type="HOGENOM" id="CLU_2685729_0_0_11"/>
<organism evidence="1">
    <name type="scientific">Salinispora arenicola (strain CNS-205)</name>
    <dbReference type="NCBI Taxonomy" id="391037"/>
    <lineage>
        <taxon>Bacteria</taxon>
        <taxon>Bacillati</taxon>
        <taxon>Actinomycetota</taxon>
        <taxon>Actinomycetes</taxon>
        <taxon>Micromonosporales</taxon>
        <taxon>Micromonosporaceae</taxon>
        <taxon>Salinispora</taxon>
    </lineage>
</organism>
<accession>A8M016</accession>
<name>A8M016_SALAI</name>
<dbReference type="STRING" id="391037.Sare_3737"/>
<protein>
    <submittedName>
        <fullName evidence="1">Uncharacterized protein</fullName>
    </submittedName>
</protein>
<dbReference type="KEGG" id="saq:Sare_3737"/>
<dbReference type="EMBL" id="CP000850">
    <property type="protein sequence ID" value="ABV99581.1"/>
    <property type="molecule type" value="Genomic_DNA"/>
</dbReference>
<gene>
    <name evidence="1" type="ordered locus">Sare_3737</name>
    <name evidence="2" type="ordered locus">Sare_3788</name>
</gene>